<feature type="compositionally biased region" description="Acidic residues" evidence="1">
    <location>
        <begin position="113"/>
        <end position="124"/>
    </location>
</feature>
<sequence>MNDRSDAFIRPTAEAQRRKIAAPMPSAVMGCRHVNGQLNLANYCDDFWPLNVKMENQNAKKKGEEAEEEAVNSEVGIFEKEEGNKKAKETEEKREKEKEKEKEEKEEKGEKEEQMEEEIEQEEEEKGKEHNEKLEEMKREEGPSKGVRFMERTEKEGTEEMERLEEYERKLRRNTKEALELVDRLCELQREQTAPSERLRLPPSKNHKEADTIGEVRKALANGVHQMGEKTANWAEKANGERTKIGEGCHFDVESVSLNGHLLHSPCDCVLLPGHSLLLVDSVLGLSLLSLQSRQLIRNICPPANGQWRNAKCACLAESKERGQSVLYVMLEHRRTTRREWGHDDEREGAKTNGRPMDDGENGTKRNAKETKRTNQAETEHAAEGDGQKNGAGGEGTTEYEQVIARFTVPDLEMTDRIEAPKKKAEEWVNDLTYHSTGFWWLREHVVTECRLCFVPQTECLFLTANTPNQGFLYELNIRQGKWTECTGTKRFRNYSDLHPFAVIGPVTELLLVETNRCYVQLVSLYGSNVVHERMIGLCERPGSLCVDERGNLFVFDRANSKVGLYSRTYFEKLGDVTLVERANCRLSAREGVLAVMCGTSRELKLHRYSEEQCRKELNTPMP</sequence>
<name>A0ABD2LUT8_9BILA</name>
<keyword evidence="3" id="KW-1185">Reference proteome</keyword>
<dbReference type="EMBL" id="JBICBT010000258">
    <property type="protein sequence ID" value="KAL3119000.1"/>
    <property type="molecule type" value="Genomic_DNA"/>
</dbReference>
<evidence type="ECO:0000313" key="2">
    <source>
        <dbReference type="EMBL" id="KAL3119000.1"/>
    </source>
</evidence>
<dbReference type="Proteomes" id="UP001620626">
    <property type="component" value="Unassembled WGS sequence"/>
</dbReference>
<feature type="compositionally biased region" description="Basic and acidic residues" evidence="1">
    <location>
        <begin position="77"/>
        <end position="112"/>
    </location>
</feature>
<feature type="compositionally biased region" description="Basic and acidic residues" evidence="1">
    <location>
        <begin position="125"/>
        <end position="144"/>
    </location>
</feature>
<gene>
    <name evidence="2" type="ORF">niasHT_003783</name>
</gene>
<feature type="region of interest" description="Disordered" evidence="1">
    <location>
        <begin position="340"/>
        <end position="396"/>
    </location>
</feature>
<reference evidence="2 3" key="1">
    <citation type="submission" date="2024-10" db="EMBL/GenBank/DDBJ databases">
        <authorList>
            <person name="Kim D."/>
        </authorList>
    </citation>
    <scope>NUCLEOTIDE SEQUENCE [LARGE SCALE GENOMIC DNA]</scope>
    <source>
        <strain evidence="2">BH-2024</strain>
    </source>
</reference>
<evidence type="ECO:0000313" key="3">
    <source>
        <dbReference type="Proteomes" id="UP001620626"/>
    </source>
</evidence>
<proteinExistence type="predicted"/>
<feature type="compositionally biased region" description="Basic and acidic residues" evidence="1">
    <location>
        <begin position="340"/>
        <end position="387"/>
    </location>
</feature>
<organism evidence="2 3">
    <name type="scientific">Heterodera trifolii</name>
    <dbReference type="NCBI Taxonomy" id="157864"/>
    <lineage>
        <taxon>Eukaryota</taxon>
        <taxon>Metazoa</taxon>
        <taxon>Ecdysozoa</taxon>
        <taxon>Nematoda</taxon>
        <taxon>Chromadorea</taxon>
        <taxon>Rhabditida</taxon>
        <taxon>Tylenchina</taxon>
        <taxon>Tylenchomorpha</taxon>
        <taxon>Tylenchoidea</taxon>
        <taxon>Heteroderidae</taxon>
        <taxon>Heteroderinae</taxon>
        <taxon>Heterodera</taxon>
    </lineage>
</organism>
<accession>A0ABD2LUT8</accession>
<comment type="caution">
    <text evidence="2">The sequence shown here is derived from an EMBL/GenBank/DDBJ whole genome shotgun (WGS) entry which is preliminary data.</text>
</comment>
<dbReference type="AlphaFoldDB" id="A0ABD2LUT8"/>
<protein>
    <submittedName>
        <fullName evidence="2">Uncharacterized protein</fullName>
    </submittedName>
</protein>
<evidence type="ECO:0000256" key="1">
    <source>
        <dbReference type="SAM" id="MobiDB-lite"/>
    </source>
</evidence>
<dbReference type="PROSITE" id="PS51257">
    <property type="entry name" value="PROKAR_LIPOPROTEIN"/>
    <property type="match status" value="1"/>
</dbReference>
<feature type="region of interest" description="Disordered" evidence="1">
    <location>
        <begin position="59"/>
        <end position="144"/>
    </location>
</feature>